<dbReference type="Pfam" id="PF14226">
    <property type="entry name" value="DIOX_N"/>
    <property type="match status" value="1"/>
</dbReference>
<dbReference type="Gene3D" id="2.60.120.330">
    <property type="entry name" value="B-lactam Antibiotic, Isopenicillin N Synthase, Chain"/>
    <property type="match status" value="1"/>
</dbReference>
<proteinExistence type="predicted"/>
<feature type="domain" description="Non-haem dioxygenase N-terminal" evidence="2">
    <location>
        <begin position="28"/>
        <end position="135"/>
    </location>
</feature>
<name>A0A8H7XTQ5_PSICU</name>
<evidence type="ECO:0000259" key="2">
    <source>
        <dbReference type="Pfam" id="PF14226"/>
    </source>
</evidence>
<dbReference type="OrthoDB" id="406156at2759"/>
<dbReference type="Pfam" id="PF03171">
    <property type="entry name" value="2OG-FeII_Oxy"/>
    <property type="match status" value="1"/>
</dbReference>
<evidence type="ECO:0008006" key="4">
    <source>
        <dbReference type="Google" id="ProtNLM"/>
    </source>
</evidence>
<organism evidence="3">
    <name type="scientific">Psilocybe cubensis</name>
    <name type="common">Psychedelic mushroom</name>
    <name type="synonym">Stropharia cubensis</name>
    <dbReference type="NCBI Taxonomy" id="181762"/>
    <lineage>
        <taxon>Eukaryota</taxon>
        <taxon>Fungi</taxon>
        <taxon>Dikarya</taxon>
        <taxon>Basidiomycota</taxon>
        <taxon>Agaricomycotina</taxon>
        <taxon>Agaricomycetes</taxon>
        <taxon>Agaricomycetidae</taxon>
        <taxon>Agaricales</taxon>
        <taxon>Agaricineae</taxon>
        <taxon>Strophariaceae</taxon>
        <taxon>Psilocybe</taxon>
    </lineage>
</organism>
<evidence type="ECO:0000259" key="1">
    <source>
        <dbReference type="Pfam" id="PF03171"/>
    </source>
</evidence>
<sequence>MPGLIVNPETPHYVPAPPTKVDLEYADLPIIDFSEMATKEGRLKLAQQARDAMAEHGFLYVINHGYTTSETERIFDIADIPFSRVTEEEKKTYVAQIKQTGSYQGYKPRQYWHIDGGVRDQLEHYNINKDVNKRQHPEALRPFLPEIDRFARHNHEEVLYPILRLLAVGMELPEETFVNMHGFSSIGETYGANSTENKRIIDLTYSFDKHSYPRSEEEESKTKNVWLKGHTDFGTITILYSQPVAALQILTKDGKWKWVKHIENGLVINVGDSLEFLSGGFYRATIHRVVQPPPDQHRYTRLGAFYFALTDDNVKLAPIMESPVLQRFGVTKRFDGVEPPTMEAWRKGRTAAYGQTELKANENGVEEEIINGVVVKHYN</sequence>
<dbReference type="InterPro" id="IPR044861">
    <property type="entry name" value="IPNS-like_FE2OG_OXY"/>
</dbReference>
<gene>
    <name evidence="3" type="ORF">JR316_009059</name>
</gene>
<reference evidence="3" key="1">
    <citation type="submission" date="2021-02" db="EMBL/GenBank/DDBJ databases">
        <title>Psilocybe cubensis genome.</title>
        <authorList>
            <person name="Mckernan K.J."/>
            <person name="Crawford S."/>
            <person name="Trippe A."/>
            <person name="Kane L.T."/>
            <person name="Mclaughlin S."/>
        </authorList>
    </citation>
    <scope>NUCLEOTIDE SEQUENCE [LARGE SCALE GENOMIC DNA]</scope>
    <source>
        <strain evidence="3">MGC-MH-2018</strain>
    </source>
</reference>
<dbReference type="InterPro" id="IPR026992">
    <property type="entry name" value="DIOX_N"/>
</dbReference>
<dbReference type="SUPFAM" id="SSF51197">
    <property type="entry name" value="Clavaminate synthase-like"/>
    <property type="match status" value="1"/>
</dbReference>
<dbReference type="AlphaFoldDB" id="A0A8H7XTQ5"/>
<dbReference type="EMBL" id="JAFIQS010000009">
    <property type="protein sequence ID" value="KAG5165480.1"/>
    <property type="molecule type" value="Genomic_DNA"/>
</dbReference>
<dbReference type="InterPro" id="IPR050231">
    <property type="entry name" value="Iron_ascorbate_oxido_reductase"/>
</dbReference>
<accession>A0A8H7XTQ5</accession>
<protein>
    <recommendedName>
        <fullName evidence="4">Clavaminate synthase-like protein</fullName>
    </recommendedName>
</protein>
<dbReference type="PANTHER" id="PTHR47990">
    <property type="entry name" value="2-OXOGLUTARATE (2OG) AND FE(II)-DEPENDENT OXYGENASE SUPERFAMILY PROTEIN-RELATED"/>
    <property type="match status" value="1"/>
</dbReference>
<evidence type="ECO:0000313" key="3">
    <source>
        <dbReference type="EMBL" id="KAG5165480.1"/>
    </source>
</evidence>
<dbReference type="InterPro" id="IPR027443">
    <property type="entry name" value="IPNS-like_sf"/>
</dbReference>
<comment type="caution">
    <text evidence="3">The sequence shown here is derived from an EMBL/GenBank/DDBJ whole genome shotgun (WGS) entry which is preliminary data.</text>
</comment>
<dbReference type="PRINTS" id="PR00682">
    <property type="entry name" value="IPNSYNTHASE"/>
</dbReference>
<feature type="domain" description="Isopenicillin N synthase-like Fe(2+) 2OG dioxygenase" evidence="1">
    <location>
        <begin position="212"/>
        <end position="300"/>
    </location>
</feature>